<dbReference type="Pfam" id="PF01649">
    <property type="entry name" value="Ribosomal_S20p"/>
    <property type="match status" value="1"/>
</dbReference>
<dbReference type="GO" id="GO:0005829">
    <property type="term" value="C:cytosol"/>
    <property type="evidence" value="ECO:0007669"/>
    <property type="project" value="TreeGrafter"/>
</dbReference>
<evidence type="ECO:0000256" key="8">
    <source>
        <dbReference type="HAMAP-Rule" id="MF_00500"/>
    </source>
</evidence>
<evidence type="ECO:0000313" key="10">
    <source>
        <dbReference type="Proteomes" id="UP000029525"/>
    </source>
</evidence>
<keyword evidence="3 8" id="KW-0699">rRNA-binding</keyword>
<dbReference type="NCBIfam" id="TIGR00029">
    <property type="entry name" value="S20"/>
    <property type="match status" value="1"/>
</dbReference>
<keyword evidence="5 8" id="KW-0689">Ribosomal protein</keyword>
<dbReference type="GO" id="GO:0070181">
    <property type="term" value="F:small ribosomal subunit rRNA binding"/>
    <property type="evidence" value="ECO:0007669"/>
    <property type="project" value="TreeGrafter"/>
</dbReference>
<proteinExistence type="inferred from homology"/>
<dbReference type="GO" id="GO:0006412">
    <property type="term" value="P:translation"/>
    <property type="evidence" value="ECO:0007669"/>
    <property type="project" value="UniProtKB-UniRule"/>
</dbReference>
<keyword evidence="6 8" id="KW-0687">Ribonucleoprotein</keyword>
<keyword evidence="4 8" id="KW-0694">RNA-binding</keyword>
<dbReference type="EMBL" id="JRNQ01000004">
    <property type="protein sequence ID" value="KGF45749.1"/>
    <property type="molecule type" value="Genomic_DNA"/>
</dbReference>
<evidence type="ECO:0000256" key="2">
    <source>
        <dbReference type="ARBA" id="ARBA00007634"/>
    </source>
</evidence>
<evidence type="ECO:0000256" key="5">
    <source>
        <dbReference type="ARBA" id="ARBA00022980"/>
    </source>
</evidence>
<dbReference type="PANTHER" id="PTHR33398:SF1">
    <property type="entry name" value="SMALL RIBOSOMAL SUBUNIT PROTEIN BS20C"/>
    <property type="match status" value="1"/>
</dbReference>
<name>A0A096CKD0_9BACT</name>
<dbReference type="OrthoDB" id="9808392at2"/>
<dbReference type="HAMAP" id="MF_00500">
    <property type="entry name" value="Ribosomal_bS20"/>
    <property type="match status" value="1"/>
</dbReference>
<dbReference type="InterPro" id="IPR036510">
    <property type="entry name" value="Ribosomal_bS20_sf"/>
</dbReference>
<evidence type="ECO:0000256" key="7">
    <source>
        <dbReference type="ARBA" id="ARBA00035136"/>
    </source>
</evidence>
<dbReference type="AlphaFoldDB" id="A0A096CKD0"/>
<evidence type="ECO:0000313" key="9">
    <source>
        <dbReference type="EMBL" id="KGF45749.1"/>
    </source>
</evidence>
<organism evidence="9 10">
    <name type="scientific">Prevotella bivia DNF00320</name>
    <dbReference type="NCBI Taxonomy" id="1401068"/>
    <lineage>
        <taxon>Bacteria</taxon>
        <taxon>Pseudomonadati</taxon>
        <taxon>Bacteroidota</taxon>
        <taxon>Bacteroidia</taxon>
        <taxon>Bacteroidales</taxon>
        <taxon>Prevotellaceae</taxon>
        <taxon>Prevotella</taxon>
    </lineage>
</organism>
<accession>A0A096CKD0</accession>
<dbReference type="RefSeq" id="WP_004337477.1">
    <property type="nucleotide sequence ID" value="NZ_JRNQ01000004.1"/>
</dbReference>
<gene>
    <name evidence="8" type="primary">rpsT</name>
    <name evidence="9" type="ORF">HMPREF0647_01155</name>
</gene>
<dbReference type="GO" id="GO:0003735">
    <property type="term" value="F:structural constituent of ribosome"/>
    <property type="evidence" value="ECO:0007669"/>
    <property type="project" value="InterPro"/>
</dbReference>
<evidence type="ECO:0000256" key="6">
    <source>
        <dbReference type="ARBA" id="ARBA00023274"/>
    </source>
</evidence>
<evidence type="ECO:0000256" key="3">
    <source>
        <dbReference type="ARBA" id="ARBA00022730"/>
    </source>
</evidence>
<dbReference type="Gene3D" id="1.20.58.110">
    <property type="entry name" value="Ribosomal protein S20"/>
    <property type="match status" value="1"/>
</dbReference>
<reference evidence="9 10" key="1">
    <citation type="submission" date="2014-07" db="EMBL/GenBank/DDBJ databases">
        <authorList>
            <person name="McCorrison J."/>
            <person name="Sanka R."/>
            <person name="Torralba M."/>
            <person name="Gillis M."/>
            <person name="Haft D.H."/>
            <person name="Methe B."/>
            <person name="Sutton G."/>
            <person name="Nelson K.E."/>
        </authorList>
    </citation>
    <scope>NUCLEOTIDE SEQUENCE [LARGE SCALE GENOMIC DNA]</scope>
    <source>
        <strain evidence="9 10">DNF00320</strain>
    </source>
</reference>
<comment type="similarity">
    <text evidence="2 8">Belongs to the bacterial ribosomal protein bS20 family.</text>
</comment>
<comment type="caution">
    <text evidence="9">The sequence shown here is derived from an EMBL/GenBank/DDBJ whole genome shotgun (WGS) entry which is preliminary data.</text>
</comment>
<protein>
    <recommendedName>
        <fullName evidence="7 8">Small ribosomal subunit protein bS20</fullName>
    </recommendedName>
</protein>
<dbReference type="InterPro" id="IPR002583">
    <property type="entry name" value="Ribosomal_bS20"/>
</dbReference>
<dbReference type="GO" id="GO:0015935">
    <property type="term" value="C:small ribosomal subunit"/>
    <property type="evidence" value="ECO:0007669"/>
    <property type="project" value="TreeGrafter"/>
</dbReference>
<comment type="function">
    <text evidence="1 8">Binds directly to 16S ribosomal RNA.</text>
</comment>
<dbReference type="GeneID" id="78530888"/>
<evidence type="ECO:0000256" key="1">
    <source>
        <dbReference type="ARBA" id="ARBA00003134"/>
    </source>
</evidence>
<sequence length="84" mass="9627">MANHKSSLKRIRQDKVKALHNKYYAKTMRNAVRKFRNLTDKEEAVKLYPSIQKMLDKLAKVNIIHKNKAANLKSSLAKHVAALG</sequence>
<dbReference type="PANTHER" id="PTHR33398">
    <property type="entry name" value="30S RIBOSOMAL PROTEIN S20"/>
    <property type="match status" value="1"/>
</dbReference>
<evidence type="ECO:0000256" key="4">
    <source>
        <dbReference type="ARBA" id="ARBA00022884"/>
    </source>
</evidence>
<dbReference type="SUPFAM" id="SSF46992">
    <property type="entry name" value="Ribosomal protein S20"/>
    <property type="match status" value="1"/>
</dbReference>
<dbReference type="Proteomes" id="UP000029525">
    <property type="component" value="Unassembled WGS sequence"/>
</dbReference>